<feature type="region of interest" description="Disordered" evidence="1">
    <location>
        <begin position="45"/>
        <end position="70"/>
    </location>
</feature>
<feature type="signal peptide" evidence="2">
    <location>
        <begin position="1"/>
        <end position="25"/>
    </location>
</feature>
<sequence length="70" mass="7414">MTKKIAARFVTMASALSLLVALAPAFTPAQTMRSSHLSYNPAMIVADGDRGRGEGRGEGHEDHGHDHGRG</sequence>
<comment type="caution">
    <text evidence="3">The sequence shown here is derived from an EMBL/GenBank/DDBJ whole genome shotgun (WGS) entry which is preliminary data.</text>
</comment>
<gene>
    <name evidence="3" type="ORF">E6H03_01520</name>
</gene>
<accession>A0A537JMF5</accession>
<keyword evidence="2" id="KW-0732">Signal</keyword>
<protein>
    <submittedName>
        <fullName evidence="3">Uncharacterized protein</fullName>
    </submittedName>
</protein>
<evidence type="ECO:0000313" key="3">
    <source>
        <dbReference type="EMBL" id="TMI84725.1"/>
    </source>
</evidence>
<reference evidence="3 4" key="1">
    <citation type="journal article" date="2019" name="Nat. Microbiol.">
        <title>Mediterranean grassland soil C-N compound turnover is dependent on rainfall and depth, and is mediated by genomically divergent microorganisms.</title>
        <authorList>
            <person name="Diamond S."/>
            <person name="Andeer P.F."/>
            <person name="Li Z."/>
            <person name="Crits-Christoph A."/>
            <person name="Burstein D."/>
            <person name="Anantharaman K."/>
            <person name="Lane K.R."/>
            <person name="Thomas B.C."/>
            <person name="Pan C."/>
            <person name="Northen T.R."/>
            <person name="Banfield J.F."/>
        </authorList>
    </citation>
    <scope>NUCLEOTIDE SEQUENCE [LARGE SCALE GENOMIC DNA]</scope>
    <source>
        <strain evidence="3">NP_6</strain>
    </source>
</reference>
<evidence type="ECO:0000256" key="2">
    <source>
        <dbReference type="SAM" id="SignalP"/>
    </source>
</evidence>
<feature type="chain" id="PRO_5021946028" evidence="2">
    <location>
        <begin position="26"/>
        <end position="70"/>
    </location>
</feature>
<evidence type="ECO:0000313" key="4">
    <source>
        <dbReference type="Proteomes" id="UP000318093"/>
    </source>
</evidence>
<dbReference type="Proteomes" id="UP000318093">
    <property type="component" value="Unassembled WGS sequence"/>
</dbReference>
<organism evidence="3 4">
    <name type="scientific">Candidatus Segetimicrobium genomatis</name>
    <dbReference type="NCBI Taxonomy" id="2569760"/>
    <lineage>
        <taxon>Bacteria</taxon>
        <taxon>Bacillati</taxon>
        <taxon>Candidatus Sysuimicrobiota</taxon>
        <taxon>Candidatus Sysuimicrobiia</taxon>
        <taxon>Candidatus Sysuimicrobiales</taxon>
        <taxon>Candidatus Segetimicrobiaceae</taxon>
        <taxon>Candidatus Segetimicrobium</taxon>
    </lineage>
</organism>
<evidence type="ECO:0000256" key="1">
    <source>
        <dbReference type="SAM" id="MobiDB-lite"/>
    </source>
</evidence>
<dbReference type="AlphaFoldDB" id="A0A537JMF5"/>
<feature type="compositionally biased region" description="Basic and acidic residues" evidence="1">
    <location>
        <begin position="47"/>
        <end position="70"/>
    </location>
</feature>
<proteinExistence type="predicted"/>
<name>A0A537JMF5_9BACT</name>
<dbReference type="EMBL" id="VBAN01000048">
    <property type="protein sequence ID" value="TMI84725.1"/>
    <property type="molecule type" value="Genomic_DNA"/>
</dbReference>